<keyword evidence="2" id="KW-1185">Reference proteome</keyword>
<sequence length="126" mass="14731">MCNPSTNCCIFYCWATNKGHRANHSIKHHRYGLSEQEVHSCTLVDCKTKTLRLAWVHQHRHCTIVNWKHVGWVDESRFELNRVDGRFRVWRQPHESMDPTYQQGTVQAVGGSVMVWVCAVALIWNL</sequence>
<comment type="caution">
    <text evidence="1">The sequence shown here is derived from an EMBL/GenBank/DDBJ whole genome shotgun (WGS) entry which is preliminary data.</text>
</comment>
<dbReference type="InterPro" id="IPR036397">
    <property type="entry name" value="RNaseH_sf"/>
</dbReference>
<evidence type="ECO:0000313" key="1">
    <source>
        <dbReference type="EMBL" id="GFX97750.1"/>
    </source>
</evidence>
<reference evidence="1" key="1">
    <citation type="submission" date="2020-08" db="EMBL/GenBank/DDBJ databases">
        <title>Multicomponent nature underlies the extraordinary mechanical properties of spider dragline silk.</title>
        <authorList>
            <person name="Kono N."/>
            <person name="Nakamura H."/>
            <person name="Mori M."/>
            <person name="Yoshida Y."/>
            <person name="Ohtoshi R."/>
            <person name="Malay A.D."/>
            <person name="Moran D.A.P."/>
            <person name="Tomita M."/>
            <person name="Numata K."/>
            <person name="Arakawa K."/>
        </authorList>
    </citation>
    <scope>NUCLEOTIDE SEQUENCE</scope>
</reference>
<dbReference type="Proteomes" id="UP000887159">
    <property type="component" value="Unassembled WGS sequence"/>
</dbReference>
<evidence type="ECO:0000313" key="2">
    <source>
        <dbReference type="Proteomes" id="UP000887159"/>
    </source>
</evidence>
<dbReference type="GO" id="GO:0003676">
    <property type="term" value="F:nucleic acid binding"/>
    <property type="evidence" value="ECO:0007669"/>
    <property type="project" value="InterPro"/>
</dbReference>
<dbReference type="Gene3D" id="3.30.420.10">
    <property type="entry name" value="Ribonuclease H-like superfamily/Ribonuclease H"/>
    <property type="match status" value="1"/>
</dbReference>
<accession>A0A8X6RP43</accession>
<dbReference type="EMBL" id="BMAU01021199">
    <property type="protein sequence ID" value="GFX97750.1"/>
    <property type="molecule type" value="Genomic_DNA"/>
</dbReference>
<proteinExistence type="predicted"/>
<gene>
    <name evidence="1" type="primary">TCB2_157</name>
    <name evidence="1" type="ORF">TNCV_3066371</name>
</gene>
<protein>
    <submittedName>
        <fullName evidence="1">Transposable element Tcb2 transposase</fullName>
    </submittedName>
</protein>
<organism evidence="1 2">
    <name type="scientific">Trichonephila clavipes</name>
    <name type="common">Golden silk orbweaver</name>
    <name type="synonym">Nephila clavipes</name>
    <dbReference type="NCBI Taxonomy" id="2585209"/>
    <lineage>
        <taxon>Eukaryota</taxon>
        <taxon>Metazoa</taxon>
        <taxon>Ecdysozoa</taxon>
        <taxon>Arthropoda</taxon>
        <taxon>Chelicerata</taxon>
        <taxon>Arachnida</taxon>
        <taxon>Araneae</taxon>
        <taxon>Araneomorphae</taxon>
        <taxon>Entelegynae</taxon>
        <taxon>Araneoidea</taxon>
        <taxon>Nephilidae</taxon>
        <taxon>Trichonephila</taxon>
    </lineage>
</organism>
<name>A0A8X6RP43_TRICX</name>
<dbReference type="AlphaFoldDB" id="A0A8X6RP43"/>